<gene>
    <name evidence="2" type="ORF">CJP16_07205</name>
</gene>
<keyword evidence="3" id="KW-1185">Reference proteome</keyword>
<feature type="transmembrane region" description="Helical" evidence="1">
    <location>
        <begin position="109"/>
        <end position="127"/>
    </location>
</feature>
<protein>
    <submittedName>
        <fullName evidence="2">Uncharacterized protein</fullName>
    </submittedName>
</protein>
<dbReference type="Proteomes" id="UP000233467">
    <property type="component" value="Unassembled WGS sequence"/>
</dbReference>
<name>A0A2N3J3Z9_AERSO</name>
<proteinExistence type="predicted"/>
<comment type="caution">
    <text evidence="2">The sequence shown here is derived from an EMBL/GenBank/DDBJ whole genome shotgun (WGS) entry which is preliminary data.</text>
</comment>
<evidence type="ECO:0000313" key="3">
    <source>
        <dbReference type="Proteomes" id="UP000233467"/>
    </source>
</evidence>
<dbReference type="AlphaFoldDB" id="A0A2N3J3Z9"/>
<keyword evidence="1" id="KW-1133">Transmembrane helix</keyword>
<accession>A0A2N3J3Z9</accession>
<feature type="transmembrane region" description="Helical" evidence="1">
    <location>
        <begin position="21"/>
        <end position="40"/>
    </location>
</feature>
<evidence type="ECO:0000256" key="1">
    <source>
        <dbReference type="SAM" id="Phobius"/>
    </source>
</evidence>
<sequence>MPGLSLTQLAARLPSVALARLLLALLLICNLTLCISWHGAQQALDASSRQTASLPHNMAMSSGEMAEPMAMMDHQNSSAPLSCHQGMGDEAAMGGECQMQTGISAATSVLPLFGMLISLFILPLLLLPSLGATSHRLDLWLRDPFLRSRGSHPPSWPRRHLMLSVLRH</sequence>
<reference evidence="2 3" key="1">
    <citation type="journal article" date="2017" name="Front. Microbiol.">
        <title>Strong Genomic and Phenotypic Heterogeneity in the Aeromonas sobria Species Complex.</title>
        <authorList>
            <person name="Gauthier J."/>
            <person name="Vincent A.T."/>
            <person name="Charette S.J."/>
            <person name="Derome N."/>
        </authorList>
    </citation>
    <scope>NUCLEOTIDE SEQUENCE [LARGE SCALE GENOMIC DNA]</scope>
    <source>
        <strain evidence="2 3">TM18</strain>
    </source>
</reference>
<dbReference type="EMBL" id="NQMM01000020">
    <property type="protein sequence ID" value="PKQ80566.1"/>
    <property type="molecule type" value="Genomic_DNA"/>
</dbReference>
<keyword evidence="1" id="KW-0812">Transmembrane</keyword>
<evidence type="ECO:0000313" key="2">
    <source>
        <dbReference type="EMBL" id="PKQ80566.1"/>
    </source>
</evidence>
<keyword evidence="1" id="KW-0472">Membrane</keyword>
<organism evidence="2 3">
    <name type="scientific">Aeromonas sobria</name>
    <dbReference type="NCBI Taxonomy" id="646"/>
    <lineage>
        <taxon>Bacteria</taxon>
        <taxon>Pseudomonadati</taxon>
        <taxon>Pseudomonadota</taxon>
        <taxon>Gammaproteobacteria</taxon>
        <taxon>Aeromonadales</taxon>
        <taxon>Aeromonadaceae</taxon>
        <taxon>Aeromonas</taxon>
    </lineage>
</organism>